<keyword evidence="1" id="KW-0614">Plasmid</keyword>
<sequence length="58" mass="6756">MEKQIHDELSNIDKILEELEETKRGDKTLNKNTSSDGKQLTEDDLLILQELENEKDLD</sequence>
<evidence type="ECO:0000313" key="1">
    <source>
        <dbReference type="EMBL" id="AHG28766.1"/>
    </source>
</evidence>
<proteinExistence type="predicted"/>
<name>W0LW80_9BACT</name>
<geneLocation type="plasmid" evidence="1">
    <name>AB-1119-LD</name>
</geneLocation>
<dbReference type="AlphaFoldDB" id="W0LW80"/>
<reference evidence="1" key="1">
    <citation type="journal article" date="2014" name="PLoS ONE">
        <title>Presence and analysis of plasmids in human and animal associated arcobacter species.</title>
        <authorList>
            <person name="Douidah L."/>
            <person name="De Zutter L."/>
            <person name="Van Nieuwerburgh F."/>
            <person name="Deforce D."/>
            <person name="Ingmer H."/>
            <person name="Vandenberg O."/>
            <person name="Van den Abeele A.M."/>
            <person name="Houf K."/>
        </authorList>
    </citation>
    <scope>NUCLEOTIDE SEQUENCE</scope>
    <source>
        <strain evidence="1">AC1119</strain>
        <plasmid evidence="1">AB-1119-LD</plasmid>
    </source>
</reference>
<accession>W0LW80</accession>
<organism evidence="1">
    <name type="scientific">Aliarcobacter butzleri</name>
    <dbReference type="NCBI Taxonomy" id="28197"/>
    <lineage>
        <taxon>Bacteria</taxon>
        <taxon>Pseudomonadati</taxon>
        <taxon>Campylobacterota</taxon>
        <taxon>Epsilonproteobacteria</taxon>
        <taxon>Campylobacterales</taxon>
        <taxon>Arcobacteraceae</taxon>
        <taxon>Aliarcobacter</taxon>
    </lineage>
</organism>
<dbReference type="EMBL" id="KF740630">
    <property type="protein sequence ID" value="AHG28766.1"/>
    <property type="molecule type" value="Genomic_DNA"/>
</dbReference>
<protein>
    <submittedName>
        <fullName evidence="1">Uncharacterized protein</fullName>
    </submittedName>
</protein>
<dbReference type="RefSeq" id="WP_032072666.1">
    <property type="nucleotide sequence ID" value="NC_025153.1"/>
</dbReference>